<keyword evidence="2" id="KW-1185">Reference proteome</keyword>
<dbReference type="KEGG" id="nkr:NKOR_04215"/>
<protein>
    <submittedName>
        <fullName evidence="1">Uncharacterized protein</fullName>
    </submittedName>
</protein>
<dbReference type="AlphaFoldDB" id="K0B3R0"/>
<sequence>MFVLLIQVIDADAIFTPVIPIYSINEAPTINDFKKFSQSDLVGDFNPYSLVRDNGERIDSYYFYDKSKSPRLLIYIEDSTDERLEYYRPFNSDYFLMSFEAEKNKAYFIYAERNGNSCVFPFEKFSEFWAGAYSGCDGGAVEVKQTENGFGLYVKFFVDIPKPTVDNGYVVFFDYVDITESDEDGKLVKSEFYYFPDVWSRGKIIPITNVETQPIKVNSGKIVVDDFLFKPFDVLTENLQRNPFSCADNTVSVSTKQQLYSLNDVVSVDVSIKTDTDGERLKLVIYDVDSNIVEEKFTTAPSSGEMSFLLDLNRVEQLQKSPKNIFKAEVEFGVDGPKDFTYFAIGENISLPKKTDECYFYLTYDKSSKSAAFLIEVNDPSNSGYDQVQIFVDRQGDSIDKLDQNDISYAIGTSNIGAREYTTSGGWKTNEKHYGDGRIVQRSDGYKAFLYIDNVSENFRFAIEQIDNTGFDLKSIRIPNNGFSTTPDFWADTEMFGDTPLTLKADKYQPDELVVTQSLDINLILVGDEWPSELKQMIEKNLNKKYSPFIHSELNRAGITYNYNFNFISVSESESNSLFNYIKSESKPWKNTFYGESDFDNPWGFGPWIQANHTEWIKHDVYTVDFKIMDAEKMESYIHKNIISPNSQFSDPSSANLVFLSGDMDDIDFLHTYGLNRKDTSTNRYHDAVGMMGFGGKHNFYFFDLYSVPWHPTQGFFDNDFEDDFGYDKKWQNDMINLHDIHTTQRHAQLISDYVNNSTAMIITPSYLYEPTYKSDYIVDILLIADGGLVDIPALTSEYFDEIKIKEQLEELAPYSNWSVNLSVYDVNDKELSKSVQEVIKSKTVVPIFKDFPELGTVSIIDDEN</sequence>
<name>K0B3R0_9ARCH</name>
<gene>
    <name evidence="1" type="ORF">NKOR_04215</name>
</gene>
<evidence type="ECO:0000313" key="1">
    <source>
        <dbReference type="EMBL" id="AFS80733.1"/>
    </source>
</evidence>
<dbReference type="Proteomes" id="UP000006101">
    <property type="component" value="Chromosome"/>
</dbReference>
<reference evidence="1 2" key="1">
    <citation type="journal article" date="2012" name="J. Bacteriol.">
        <title>Draft Genome Sequence of an Ammonia-Oxidizing Archaeon, "Candidatus Nitrosopumilus koreensis" AR1, from Marine Sediment.</title>
        <authorList>
            <person name="Park S.J."/>
            <person name="Kim J.G."/>
            <person name="Jung M.Y."/>
            <person name="Kim S.J."/>
            <person name="Cha I.T."/>
            <person name="Kwon K."/>
            <person name="Lee J.H."/>
            <person name="Rhee S.K."/>
        </authorList>
    </citation>
    <scope>NUCLEOTIDE SEQUENCE [LARGE SCALE GENOMIC DNA]</scope>
    <source>
        <strain evidence="1 2">AR1</strain>
    </source>
</reference>
<organism evidence="1 2">
    <name type="scientific">Candidatus Nitrosopumilus koreensis AR1</name>
    <dbReference type="NCBI Taxonomy" id="1229908"/>
    <lineage>
        <taxon>Archaea</taxon>
        <taxon>Nitrososphaerota</taxon>
        <taxon>Nitrososphaeria</taxon>
        <taxon>Nitrosopumilales</taxon>
        <taxon>Nitrosopumilaceae</taxon>
        <taxon>Nitrosopumilus</taxon>
    </lineage>
</organism>
<dbReference type="HOGENOM" id="CLU_331117_0_0_2"/>
<evidence type="ECO:0000313" key="2">
    <source>
        <dbReference type="Proteomes" id="UP000006101"/>
    </source>
</evidence>
<proteinExistence type="predicted"/>
<accession>K0B3R0</accession>
<dbReference type="EMBL" id="CP003842">
    <property type="protein sequence ID" value="AFS80733.1"/>
    <property type="molecule type" value="Genomic_DNA"/>
</dbReference>
<dbReference type="PATRIC" id="fig|1229908.8.peg.914"/>
<dbReference type="STRING" id="1229908.NKOR_04215"/>